<protein>
    <recommendedName>
        <fullName evidence="1">Metallo-beta-lactamase domain-containing protein</fullName>
    </recommendedName>
</protein>
<dbReference type="InterPro" id="IPR001279">
    <property type="entry name" value="Metallo-B-lactamas"/>
</dbReference>
<dbReference type="PANTHER" id="PTHR23131">
    <property type="entry name" value="ENDORIBONUCLEASE LACTB2"/>
    <property type="match status" value="1"/>
</dbReference>
<dbReference type="AlphaFoldDB" id="A0A813G8G3"/>
<dbReference type="Pfam" id="PF12110">
    <property type="entry name" value="Nup96"/>
    <property type="match status" value="1"/>
</dbReference>
<dbReference type="SUPFAM" id="SSF56281">
    <property type="entry name" value="Metallo-hydrolase/oxidoreductase"/>
    <property type="match status" value="1"/>
</dbReference>
<dbReference type="OrthoDB" id="3797628at2759"/>
<proteinExistence type="predicted"/>
<dbReference type="Pfam" id="PF00753">
    <property type="entry name" value="Lactamase_B"/>
    <property type="match status" value="1"/>
</dbReference>
<dbReference type="InterPro" id="IPR036388">
    <property type="entry name" value="WH-like_DNA-bd_sf"/>
</dbReference>
<dbReference type="Gene3D" id="1.25.40.690">
    <property type="match status" value="1"/>
</dbReference>
<evidence type="ECO:0000259" key="1">
    <source>
        <dbReference type="SMART" id="SM00849"/>
    </source>
</evidence>
<accession>A0A813G8G3</accession>
<evidence type="ECO:0000313" key="2">
    <source>
        <dbReference type="EMBL" id="CAE8622557.1"/>
    </source>
</evidence>
<keyword evidence="3" id="KW-1185">Reference proteome</keyword>
<dbReference type="Gene3D" id="1.10.10.10">
    <property type="entry name" value="Winged helix-like DNA-binding domain superfamily/Winged helix DNA-binding domain"/>
    <property type="match status" value="1"/>
</dbReference>
<feature type="domain" description="Metallo-beta-lactamase" evidence="1">
    <location>
        <begin position="700"/>
        <end position="890"/>
    </location>
</feature>
<dbReference type="InterPro" id="IPR050662">
    <property type="entry name" value="Sec-metab_biosynth-thioest"/>
</dbReference>
<dbReference type="PANTHER" id="PTHR23131:SF0">
    <property type="entry name" value="ENDORIBONUCLEASE LACTB2"/>
    <property type="match status" value="1"/>
</dbReference>
<comment type="caution">
    <text evidence="2">The sequence shown here is derived from an EMBL/GenBank/DDBJ whole genome shotgun (WGS) entry which is preliminary data.</text>
</comment>
<dbReference type="Gene3D" id="3.60.15.10">
    <property type="entry name" value="Ribonuclease Z/Hydroxyacylglutathione hydrolase-like"/>
    <property type="match status" value="1"/>
</dbReference>
<gene>
    <name evidence="2" type="ORF">PGLA1383_LOCUS39993</name>
</gene>
<dbReference type="Proteomes" id="UP000654075">
    <property type="component" value="Unassembled WGS sequence"/>
</dbReference>
<dbReference type="EMBL" id="CAJNNV010027995">
    <property type="protein sequence ID" value="CAE8622557.1"/>
    <property type="molecule type" value="Genomic_DNA"/>
</dbReference>
<reference evidence="2" key="1">
    <citation type="submission" date="2021-02" db="EMBL/GenBank/DDBJ databases">
        <authorList>
            <person name="Dougan E. K."/>
            <person name="Rhodes N."/>
            <person name="Thang M."/>
            <person name="Chan C."/>
        </authorList>
    </citation>
    <scope>NUCLEOTIDE SEQUENCE</scope>
</reference>
<dbReference type="InterPro" id="IPR036866">
    <property type="entry name" value="RibonucZ/Hydroxyglut_hydro"/>
</dbReference>
<evidence type="ECO:0000313" key="3">
    <source>
        <dbReference type="Proteomes" id="UP000654075"/>
    </source>
</evidence>
<dbReference type="InterPro" id="IPR021967">
    <property type="entry name" value="Nup98_C"/>
</dbReference>
<dbReference type="SMART" id="SM00849">
    <property type="entry name" value="Lactamase_B"/>
    <property type="match status" value="1"/>
</dbReference>
<sequence length="1002" mass="107612">MGVSQAVNLLPEVVAAGQGASAVEQALAEEVRDADRGIFDDVKPVDAHDKEVRHWTSSAPRTLGSAGSFRVSMRGGLLAVPVMEADSSGTFRLQLLRLSPGDASSSQAPSRVVAPMPGRSAVLLEALVQAGFAAPKVTNRTPSCAPNPLTPLSGDAKALLDRYCQQSSECFGEQGAEAFKLLGALFGGEAPGDKRQVMLRLSAWLARANGQTVSRHIERSSLSASSTTGGVRLLSPVSGLEVDGVAQARRLENVFHLLTANSVRGALLELNAAGGSGVYFDRLAAILAACGGASATGRERRRWLRRQLEDWRRQGVPDLMGPDLWRIYSLLAGDLSEVVADTLDWRTAFGAYLWYGGAGEDHGQKGEAQGSAPENDLQSALSSFEAAVRLHGSSCRFRPVPSHVASAATHAPLLQQEGLREARLDPYDLQFNALRAAASLIDSFDVVHYDYMTYTSDPLNVALSWHFSVVLLALQGGEPAAAASAGEGFQRMTRQYCLALERQGLSEWALYVAHFVSDSQARAAMVLRLLVNHPDACKMAPEAKLHWQGIPESWLWRASALRSEEAGDWPGSVHCWLRCGGAEDRAVTIIAGYMMGPVLMGHASAPFQRGAAEAILLAPMTPPAKWLLSVLEELAPAMAHRDSLWAEVGRETLGFLRHWSQGVQERFDPASLVRLYARSGKLRKGELGLPWRAAPEHSLCNMSYQVLHDEGASIIEVLLTHAHYDHVGGLPELRAAFPEAVVRKCLGSLPGQHDDSVVPPPGALEAQDVRRGINLAAAYSGAQNRRRNKCGCDGHVPEDCLYLEDGQVISVTGCAIKVLLTPGHSDDSACFILETDAGTPAEAVFTGDTILGGRTAMFSDLPSYEMSLKQLLRITRGASDYKGIQLFPGHGEVVKAEDSSRYLASMLMMQAKREKAILQTLKASPGSSSSDLCSVMYSSTAASIMAQDLVDQHLEDLERKGRVRSSSGFFGTTWELGSPGVQPASELSSEGSVPLWQVATAT</sequence>
<organism evidence="2 3">
    <name type="scientific">Polarella glacialis</name>
    <name type="common">Dinoflagellate</name>
    <dbReference type="NCBI Taxonomy" id="89957"/>
    <lineage>
        <taxon>Eukaryota</taxon>
        <taxon>Sar</taxon>
        <taxon>Alveolata</taxon>
        <taxon>Dinophyceae</taxon>
        <taxon>Suessiales</taxon>
        <taxon>Suessiaceae</taxon>
        <taxon>Polarella</taxon>
    </lineage>
</organism>
<name>A0A813G8G3_POLGL</name>